<dbReference type="RefSeq" id="WP_101434734.1">
    <property type="nucleotide sequence ID" value="NZ_JACJHR010000003.1"/>
</dbReference>
<keyword evidence="1" id="KW-0560">Oxidoreductase</keyword>
<gene>
    <name evidence="4" type="ORF">ATK30_1288</name>
    <name evidence="3" type="ORF">H5411_03650</name>
</gene>
<dbReference type="SUPFAM" id="SSF50475">
    <property type="entry name" value="FMN-binding split barrel"/>
    <property type="match status" value="1"/>
</dbReference>
<comment type="caution">
    <text evidence="4">The sequence shown here is derived from an EMBL/GenBank/DDBJ whole genome shotgun (WGS) entry which is preliminary data.</text>
</comment>
<dbReference type="PANTHER" id="PTHR35176:SF6">
    <property type="entry name" value="HEME OXYGENASE HI_0854-RELATED"/>
    <property type="match status" value="1"/>
</dbReference>
<organism evidence="4 5">
    <name type="scientific">Amycolatopsis echigonensis</name>
    <dbReference type="NCBI Taxonomy" id="2576905"/>
    <lineage>
        <taxon>Bacteria</taxon>
        <taxon>Bacillati</taxon>
        <taxon>Actinomycetota</taxon>
        <taxon>Actinomycetes</taxon>
        <taxon>Pseudonocardiales</taxon>
        <taxon>Pseudonocardiaceae</taxon>
        <taxon>Amycolatopsis</taxon>
    </lineage>
</organism>
<evidence type="ECO:0000256" key="1">
    <source>
        <dbReference type="ARBA" id="ARBA00023002"/>
    </source>
</evidence>
<evidence type="ECO:0000259" key="2">
    <source>
        <dbReference type="Pfam" id="PF01243"/>
    </source>
</evidence>
<dbReference type="PANTHER" id="PTHR35176">
    <property type="entry name" value="HEME OXYGENASE HI_0854-RELATED"/>
    <property type="match status" value="1"/>
</dbReference>
<dbReference type="GO" id="GO:0070967">
    <property type="term" value="F:coenzyme F420 binding"/>
    <property type="evidence" value="ECO:0007669"/>
    <property type="project" value="TreeGrafter"/>
</dbReference>
<dbReference type="Gene3D" id="2.30.110.10">
    <property type="entry name" value="Electron Transport, Fmn-binding Protein, Chain A"/>
    <property type="match status" value="1"/>
</dbReference>
<dbReference type="EMBL" id="JACJHR010000003">
    <property type="protein sequence ID" value="MBB2498234.1"/>
    <property type="molecule type" value="Genomic_DNA"/>
</dbReference>
<keyword evidence="5" id="KW-1185">Reference proteome</keyword>
<proteinExistence type="predicted"/>
<name>A0A2N3W9I8_9PSEU</name>
<reference evidence="3 6" key="2">
    <citation type="submission" date="2020-08" db="EMBL/GenBank/DDBJ databases">
        <title>Amycolatopsis echigonensis JCM 21831.</title>
        <authorList>
            <person name="Tedsree N."/>
            <person name="Kuncharoen N."/>
            <person name="Likhitwitayawuid K."/>
            <person name="Tanasupawat S."/>
        </authorList>
    </citation>
    <scope>NUCLEOTIDE SEQUENCE [LARGE SCALE GENOMIC DNA]</scope>
    <source>
        <strain evidence="3 6">JCM 21831</strain>
    </source>
</reference>
<accession>A0A2N3W9I8</accession>
<evidence type="ECO:0000313" key="5">
    <source>
        <dbReference type="Proteomes" id="UP000233750"/>
    </source>
</evidence>
<dbReference type="OrthoDB" id="5115613at2"/>
<dbReference type="Proteomes" id="UP000233750">
    <property type="component" value="Unassembled WGS sequence"/>
</dbReference>
<dbReference type="InterPro" id="IPR052019">
    <property type="entry name" value="F420H2_bilvrd_red/Heme_oxyg"/>
</dbReference>
<dbReference type="EMBL" id="PJMY01000003">
    <property type="protein sequence ID" value="PKV90541.1"/>
    <property type="molecule type" value="Genomic_DNA"/>
</dbReference>
<evidence type="ECO:0000313" key="4">
    <source>
        <dbReference type="EMBL" id="PKV90541.1"/>
    </source>
</evidence>
<reference evidence="4 5" key="1">
    <citation type="submission" date="2017-12" db="EMBL/GenBank/DDBJ databases">
        <title>Sequencing the genomes of 1000 Actinobacteria strains.</title>
        <authorList>
            <person name="Klenk H.-P."/>
        </authorList>
    </citation>
    <scope>NUCLEOTIDE SEQUENCE [LARGE SCALE GENOMIC DNA]</scope>
    <source>
        <strain evidence="4 5">DSM 45165</strain>
    </source>
</reference>
<sequence>MTSWDEFSAAAPSLASRVRARFAAADSHVLATLRSDGSPRVSGSEIDFRDGEAYVGSMLDARKARDLQRDDRFALHAYPGIEEGGDAKIAGHAVEITDPAEVARLQDGQESHLFRLDLREAVLTWVEDNTLWIESWHPGSWVRFARPDNGPVVRTELELGVRVRVRGRMG</sequence>
<dbReference type="InterPro" id="IPR012349">
    <property type="entry name" value="Split_barrel_FMN-bd"/>
</dbReference>
<evidence type="ECO:0000313" key="3">
    <source>
        <dbReference type="EMBL" id="MBB2498234.1"/>
    </source>
</evidence>
<dbReference type="GO" id="GO:0016627">
    <property type="term" value="F:oxidoreductase activity, acting on the CH-CH group of donors"/>
    <property type="evidence" value="ECO:0007669"/>
    <property type="project" value="TreeGrafter"/>
</dbReference>
<feature type="domain" description="Pyridoxamine 5'-phosphate oxidase N-terminal" evidence="2">
    <location>
        <begin position="17"/>
        <end position="109"/>
    </location>
</feature>
<dbReference type="AlphaFoldDB" id="A0A2N3W9I8"/>
<dbReference type="InterPro" id="IPR011576">
    <property type="entry name" value="Pyridox_Oxase_N"/>
</dbReference>
<dbReference type="Pfam" id="PF01243">
    <property type="entry name" value="PNPOx_N"/>
    <property type="match status" value="1"/>
</dbReference>
<accession>A0A8E1VTZ3</accession>
<dbReference type="GO" id="GO:0005829">
    <property type="term" value="C:cytosol"/>
    <property type="evidence" value="ECO:0007669"/>
    <property type="project" value="TreeGrafter"/>
</dbReference>
<evidence type="ECO:0000313" key="6">
    <source>
        <dbReference type="Proteomes" id="UP000550260"/>
    </source>
</evidence>
<dbReference type="Proteomes" id="UP000550260">
    <property type="component" value="Unassembled WGS sequence"/>
</dbReference>
<protein>
    <submittedName>
        <fullName evidence="3 4">Pyridoxamine 5'-phosphate oxidase</fullName>
    </submittedName>
</protein>